<dbReference type="InterPro" id="IPR011009">
    <property type="entry name" value="Kinase-like_dom_sf"/>
</dbReference>
<dbReference type="PANTHER" id="PTHR27008:SF585">
    <property type="entry name" value="PROTEIN KINASE DOMAIN-CONTAINING PROTEIN"/>
    <property type="match status" value="1"/>
</dbReference>
<organism evidence="8 9">
    <name type="scientific">Citrus x changshan-huyou</name>
    <dbReference type="NCBI Taxonomy" id="2935761"/>
    <lineage>
        <taxon>Eukaryota</taxon>
        <taxon>Viridiplantae</taxon>
        <taxon>Streptophyta</taxon>
        <taxon>Embryophyta</taxon>
        <taxon>Tracheophyta</taxon>
        <taxon>Spermatophyta</taxon>
        <taxon>Magnoliopsida</taxon>
        <taxon>eudicotyledons</taxon>
        <taxon>Gunneridae</taxon>
        <taxon>Pentapetalae</taxon>
        <taxon>rosids</taxon>
        <taxon>malvids</taxon>
        <taxon>Sapindales</taxon>
        <taxon>Rutaceae</taxon>
        <taxon>Aurantioideae</taxon>
        <taxon>Citrus</taxon>
    </lineage>
</organism>
<keyword evidence="4" id="KW-0677">Repeat</keyword>
<evidence type="ECO:0000256" key="5">
    <source>
        <dbReference type="ARBA" id="ARBA00022989"/>
    </source>
</evidence>
<evidence type="ECO:0000259" key="7">
    <source>
        <dbReference type="Pfam" id="PF07714"/>
    </source>
</evidence>
<dbReference type="GO" id="GO:0004672">
    <property type="term" value="F:protein kinase activity"/>
    <property type="evidence" value="ECO:0007669"/>
    <property type="project" value="InterPro"/>
</dbReference>
<protein>
    <recommendedName>
        <fullName evidence="7">Serine-threonine/tyrosine-protein kinase catalytic domain-containing protein</fullName>
    </recommendedName>
</protein>
<sequence>MDKATIERLVAQHTAARVILVRQKEDKKRGDMYIRIKLLPPLHHSHTITTSPTIHLFHQGNCTAKSCFSAKSKAFWICHTAEQSITNTECEVLKNVLHRNLIKILSSCCNINFEALVFEFMSNGSPEKWLCFHNYFLDILKRLNIMIDVGLALEYLQHSHSPTLCGSL</sequence>
<dbReference type="Proteomes" id="UP001428341">
    <property type="component" value="Unassembled WGS sequence"/>
</dbReference>
<proteinExistence type="predicted"/>
<keyword evidence="2" id="KW-0433">Leucine-rich repeat</keyword>
<comment type="subcellular location">
    <subcellularLocation>
        <location evidence="1">Membrane</location>
    </subcellularLocation>
</comment>
<evidence type="ECO:0000313" key="9">
    <source>
        <dbReference type="Proteomes" id="UP001428341"/>
    </source>
</evidence>
<keyword evidence="9" id="KW-1185">Reference proteome</keyword>
<dbReference type="SUPFAM" id="SSF56112">
    <property type="entry name" value="Protein kinase-like (PK-like)"/>
    <property type="match status" value="1"/>
</dbReference>
<dbReference type="PANTHER" id="PTHR27008">
    <property type="entry name" value="OS04G0122200 PROTEIN"/>
    <property type="match status" value="1"/>
</dbReference>
<keyword evidence="3" id="KW-0812">Transmembrane</keyword>
<evidence type="ECO:0000256" key="4">
    <source>
        <dbReference type="ARBA" id="ARBA00022737"/>
    </source>
</evidence>
<gene>
    <name evidence="8" type="ORF">WN944_014148</name>
</gene>
<evidence type="ECO:0000313" key="8">
    <source>
        <dbReference type="EMBL" id="KAK9198961.1"/>
    </source>
</evidence>
<keyword evidence="6" id="KW-0472">Membrane</keyword>
<evidence type="ECO:0000256" key="1">
    <source>
        <dbReference type="ARBA" id="ARBA00004370"/>
    </source>
</evidence>
<dbReference type="InterPro" id="IPR001245">
    <property type="entry name" value="Ser-Thr/Tyr_kinase_cat_dom"/>
</dbReference>
<dbReference type="AlphaFoldDB" id="A0AAP0M563"/>
<evidence type="ECO:0000256" key="2">
    <source>
        <dbReference type="ARBA" id="ARBA00022614"/>
    </source>
</evidence>
<dbReference type="GO" id="GO:0016020">
    <property type="term" value="C:membrane"/>
    <property type="evidence" value="ECO:0007669"/>
    <property type="project" value="UniProtKB-SubCell"/>
</dbReference>
<accession>A0AAP0M563</accession>
<name>A0AAP0M563_9ROSI</name>
<keyword evidence="5" id="KW-1133">Transmembrane helix</keyword>
<evidence type="ECO:0000256" key="6">
    <source>
        <dbReference type="ARBA" id="ARBA00023136"/>
    </source>
</evidence>
<dbReference type="InterPro" id="IPR051809">
    <property type="entry name" value="Plant_receptor-like_S/T_kinase"/>
</dbReference>
<feature type="domain" description="Serine-threonine/tyrosine-protein kinase catalytic" evidence="7">
    <location>
        <begin position="84"/>
        <end position="160"/>
    </location>
</feature>
<evidence type="ECO:0000256" key="3">
    <source>
        <dbReference type="ARBA" id="ARBA00022692"/>
    </source>
</evidence>
<dbReference type="EMBL" id="JBCGBO010000005">
    <property type="protein sequence ID" value="KAK9198961.1"/>
    <property type="molecule type" value="Genomic_DNA"/>
</dbReference>
<comment type="caution">
    <text evidence="8">The sequence shown here is derived from an EMBL/GenBank/DDBJ whole genome shotgun (WGS) entry which is preliminary data.</text>
</comment>
<dbReference type="Gene3D" id="1.10.510.10">
    <property type="entry name" value="Transferase(Phosphotransferase) domain 1"/>
    <property type="match status" value="1"/>
</dbReference>
<reference evidence="8 9" key="1">
    <citation type="submission" date="2024-05" db="EMBL/GenBank/DDBJ databases">
        <title>Haplotype-resolved chromosome-level genome assembly of Huyou (Citrus changshanensis).</title>
        <authorList>
            <person name="Miao C."/>
            <person name="Chen W."/>
            <person name="Wu Y."/>
            <person name="Wang L."/>
            <person name="Zhao S."/>
            <person name="Grierson D."/>
            <person name="Xu C."/>
            <person name="Chen K."/>
        </authorList>
    </citation>
    <scope>NUCLEOTIDE SEQUENCE [LARGE SCALE GENOMIC DNA]</scope>
    <source>
        <strain evidence="8">01-14</strain>
        <tissue evidence="8">Leaf</tissue>
    </source>
</reference>
<dbReference type="Pfam" id="PF07714">
    <property type="entry name" value="PK_Tyr_Ser-Thr"/>
    <property type="match status" value="1"/>
</dbReference>